<dbReference type="GO" id="GO:0004252">
    <property type="term" value="F:serine-type endopeptidase activity"/>
    <property type="evidence" value="ECO:0007669"/>
    <property type="project" value="InterPro"/>
</dbReference>
<dbReference type="RefSeq" id="WP_134439709.1">
    <property type="nucleotide sequence ID" value="NZ_LXQC01000124.1"/>
</dbReference>
<evidence type="ECO:0000259" key="6">
    <source>
        <dbReference type="Pfam" id="PF01694"/>
    </source>
</evidence>
<feature type="transmembrane region" description="Helical" evidence="5">
    <location>
        <begin position="21"/>
        <end position="46"/>
    </location>
</feature>
<dbReference type="AlphaFoldDB" id="A0A4Y8PFY0"/>
<evidence type="ECO:0000313" key="7">
    <source>
        <dbReference type="EMBL" id="TFE69525.1"/>
    </source>
</evidence>
<keyword evidence="2 5" id="KW-0812">Transmembrane</keyword>
<dbReference type="GO" id="GO:0006508">
    <property type="term" value="P:proteolysis"/>
    <property type="evidence" value="ECO:0007669"/>
    <property type="project" value="UniProtKB-KW"/>
</dbReference>
<protein>
    <submittedName>
        <fullName evidence="7">Rhomboid family intramembrane serine protease</fullName>
    </submittedName>
</protein>
<name>A0A4Y8PFY0_9BACT</name>
<dbReference type="InterPro" id="IPR035952">
    <property type="entry name" value="Rhomboid-like_sf"/>
</dbReference>
<feature type="transmembrane region" description="Helical" evidence="5">
    <location>
        <begin position="135"/>
        <end position="158"/>
    </location>
</feature>
<evidence type="ECO:0000256" key="4">
    <source>
        <dbReference type="ARBA" id="ARBA00023136"/>
    </source>
</evidence>
<evidence type="ECO:0000256" key="5">
    <source>
        <dbReference type="SAM" id="Phobius"/>
    </source>
</evidence>
<dbReference type="PANTHER" id="PTHR43066:SF11">
    <property type="entry name" value="PEPTIDASE S54 RHOMBOID DOMAIN-CONTAINING PROTEIN"/>
    <property type="match status" value="1"/>
</dbReference>
<dbReference type="Gene3D" id="1.20.1540.10">
    <property type="entry name" value="Rhomboid-like"/>
    <property type="match status" value="1"/>
</dbReference>
<accession>A0A4Y8PFY0</accession>
<evidence type="ECO:0000256" key="3">
    <source>
        <dbReference type="ARBA" id="ARBA00022989"/>
    </source>
</evidence>
<dbReference type="OrthoDB" id="9814037at2"/>
<evidence type="ECO:0000256" key="2">
    <source>
        <dbReference type="ARBA" id="ARBA00022692"/>
    </source>
</evidence>
<comment type="subcellular location">
    <subcellularLocation>
        <location evidence="1">Membrane</location>
        <topology evidence="1">Multi-pass membrane protein</topology>
    </subcellularLocation>
</comment>
<feature type="transmembrane region" description="Helical" evidence="5">
    <location>
        <begin position="108"/>
        <end position="128"/>
    </location>
</feature>
<keyword evidence="8" id="KW-1185">Reference proteome</keyword>
<dbReference type="PANTHER" id="PTHR43066">
    <property type="entry name" value="RHOMBOID-RELATED PROTEIN"/>
    <property type="match status" value="1"/>
</dbReference>
<reference evidence="7 8" key="1">
    <citation type="submission" date="2016-05" db="EMBL/GenBank/DDBJ databases">
        <title>Diversity and Homogeneity among Thermoacidophilic Verrucomicrobia Methanotrophs Linked with Geographical Origin.</title>
        <authorList>
            <person name="Erikstad H.-A."/>
            <person name="Smestad N.B."/>
            <person name="Ceballos R.M."/>
            <person name="Birkeland N.-K."/>
        </authorList>
    </citation>
    <scope>NUCLEOTIDE SEQUENCE [LARGE SCALE GENOMIC DNA]</scope>
    <source>
        <strain evidence="7 8">Phi</strain>
    </source>
</reference>
<keyword evidence="7" id="KW-0378">Hydrolase</keyword>
<dbReference type="GO" id="GO:0016020">
    <property type="term" value="C:membrane"/>
    <property type="evidence" value="ECO:0007669"/>
    <property type="project" value="UniProtKB-SubCell"/>
</dbReference>
<evidence type="ECO:0000313" key="8">
    <source>
        <dbReference type="Proteomes" id="UP000297713"/>
    </source>
</evidence>
<dbReference type="InterPro" id="IPR022764">
    <property type="entry name" value="Peptidase_S54_rhomboid_dom"/>
</dbReference>
<feature type="transmembrane region" description="Helical" evidence="5">
    <location>
        <begin position="178"/>
        <end position="199"/>
    </location>
</feature>
<dbReference type="Pfam" id="PF01694">
    <property type="entry name" value="Rhomboid"/>
    <property type="match status" value="1"/>
</dbReference>
<organism evidence="7 8">
    <name type="scientific">Methylacidiphilum caldifontis</name>
    <dbReference type="NCBI Taxonomy" id="2795386"/>
    <lineage>
        <taxon>Bacteria</taxon>
        <taxon>Pseudomonadati</taxon>
        <taxon>Verrucomicrobiota</taxon>
        <taxon>Methylacidiphilae</taxon>
        <taxon>Methylacidiphilales</taxon>
        <taxon>Methylacidiphilaceae</taxon>
        <taxon>Methylacidiphilum (ex Ratnadevi et al. 2023)</taxon>
    </lineage>
</organism>
<dbReference type="SUPFAM" id="SSF144091">
    <property type="entry name" value="Rhomboid-like"/>
    <property type="match status" value="1"/>
</dbReference>
<comment type="caution">
    <text evidence="7">The sequence shown here is derived from an EMBL/GenBank/DDBJ whole genome shotgun (WGS) entry which is preliminary data.</text>
</comment>
<keyword evidence="3 5" id="KW-1133">Transmembrane helix</keyword>
<dbReference type="Proteomes" id="UP000297713">
    <property type="component" value="Unassembled WGS sequence"/>
</dbReference>
<keyword evidence="4 5" id="KW-0472">Membrane</keyword>
<feature type="domain" description="Peptidase S54 rhomboid" evidence="6">
    <location>
        <begin position="65"/>
        <end position="221"/>
    </location>
</feature>
<gene>
    <name evidence="7" type="ORF">A7Q10_06625</name>
</gene>
<evidence type="ECO:0000256" key="1">
    <source>
        <dbReference type="ARBA" id="ARBA00004141"/>
    </source>
</evidence>
<dbReference type="EMBL" id="LXQC01000124">
    <property type="protein sequence ID" value="TFE69525.1"/>
    <property type="molecule type" value="Genomic_DNA"/>
</dbReference>
<proteinExistence type="predicted"/>
<keyword evidence="7" id="KW-0645">Protease</keyword>
<sequence length="240" mass="27430">MKKDKRILFKDMSSPYFLKTLPWVTQALTTFLFIIYLIQITFLFVFGSTWFRSFFALTTDGVFHGRLWEFLTYAFLHDEMEPPHLLTNAIIIYSLGNQLEKVLGHLRLALLFVGGAISGGLGWFFFGGPMHEPGLIGASGVVFSFLLAFAFCLQEIWIRSLTLNQDIPFQRFIFNPTFFLVIQVIVLVFVVFEALCLVFDIHTGSSHTAHLAGAIFGYLYVKLWPIKPLEAFLPSSHPFR</sequence>